<reference evidence="1 2" key="2">
    <citation type="submission" date="2007-09" db="EMBL/GenBank/DDBJ databases">
        <title>Draft genome sequence of Clostridium bolteae (ATCC BAA-613).</title>
        <authorList>
            <person name="Sudarsanam P."/>
            <person name="Ley R."/>
            <person name="Guruge J."/>
            <person name="Turnbaugh P.J."/>
            <person name="Mahowald M."/>
            <person name="Liep D."/>
            <person name="Gordon J."/>
        </authorList>
    </citation>
    <scope>NUCLEOTIDE SEQUENCE [LARGE SCALE GENOMIC DNA]</scope>
    <source>
        <strain evidence="2">ATCC BAA-613 / DSM 15670 / CCUG 46953 / JCM 12243 / WAL 16351</strain>
    </source>
</reference>
<evidence type="ECO:0000313" key="2">
    <source>
        <dbReference type="Proteomes" id="UP000005396"/>
    </source>
</evidence>
<dbReference type="AlphaFoldDB" id="A8RP71"/>
<evidence type="ECO:0000313" key="1">
    <source>
        <dbReference type="EMBL" id="EDP17314.1"/>
    </source>
</evidence>
<proteinExistence type="predicted"/>
<protein>
    <submittedName>
        <fullName evidence="1">Uncharacterized protein</fullName>
    </submittedName>
</protein>
<accession>A8RP71</accession>
<name>A8RP71_ENTBW</name>
<sequence length="35" mass="4018">MKELSEHLSAIENKIKPVILKLQEMSSRNKAARHS</sequence>
<dbReference type="EMBL" id="ABCC02000023">
    <property type="protein sequence ID" value="EDP17314.1"/>
    <property type="molecule type" value="Genomic_DNA"/>
</dbReference>
<organism evidence="1 2">
    <name type="scientific">Enterocloster bolteae (strain ATCC BAA-613 / DSM 15670 / CCUG 46953 / JCM 12243 / WAL 16351)</name>
    <name type="common">Clostridium bolteae</name>
    <dbReference type="NCBI Taxonomy" id="411902"/>
    <lineage>
        <taxon>Bacteria</taxon>
        <taxon>Bacillati</taxon>
        <taxon>Bacillota</taxon>
        <taxon>Clostridia</taxon>
        <taxon>Lachnospirales</taxon>
        <taxon>Lachnospiraceae</taxon>
        <taxon>Enterocloster</taxon>
    </lineage>
</organism>
<reference evidence="1 2" key="1">
    <citation type="submission" date="2007-08" db="EMBL/GenBank/DDBJ databases">
        <authorList>
            <person name="Fulton L."/>
            <person name="Clifton S."/>
            <person name="Fulton B."/>
            <person name="Xu J."/>
            <person name="Minx P."/>
            <person name="Pepin K.H."/>
            <person name="Johnson M."/>
            <person name="Thiruvilangam P."/>
            <person name="Bhonagiri V."/>
            <person name="Nash W.E."/>
            <person name="Mardis E.R."/>
            <person name="Wilson R.K."/>
        </authorList>
    </citation>
    <scope>NUCLEOTIDE SEQUENCE [LARGE SCALE GENOMIC DNA]</scope>
    <source>
        <strain evidence="2">ATCC BAA-613 / DSM 15670 / CCUG 46953 / JCM 12243 / WAL 16351</strain>
    </source>
</reference>
<dbReference type="Proteomes" id="UP000005396">
    <property type="component" value="Unassembled WGS sequence"/>
</dbReference>
<dbReference type="PaxDb" id="411902-CLOBOL_02386"/>
<gene>
    <name evidence="1" type="ORF">CLOBOL_02386</name>
</gene>
<dbReference type="HOGENOM" id="CLU_3364150_0_0_9"/>
<comment type="caution">
    <text evidence="1">The sequence shown here is derived from an EMBL/GenBank/DDBJ whole genome shotgun (WGS) entry which is preliminary data.</text>
</comment>